<dbReference type="InterPro" id="IPR033121">
    <property type="entry name" value="PEPTIDASE_A1"/>
</dbReference>
<feature type="domain" description="Peptidase A1" evidence="4">
    <location>
        <begin position="51"/>
        <end position="359"/>
    </location>
</feature>
<dbReference type="PROSITE" id="PS51767">
    <property type="entry name" value="PEPTIDASE_A1"/>
    <property type="match status" value="1"/>
</dbReference>
<dbReference type="AlphaFoldDB" id="A0AAV2TFQ6"/>
<evidence type="ECO:0000313" key="6">
    <source>
        <dbReference type="Proteomes" id="UP001497525"/>
    </source>
</evidence>
<dbReference type="PRINTS" id="PR00792">
    <property type="entry name" value="PEPSIN"/>
</dbReference>
<protein>
    <recommendedName>
        <fullName evidence="4">Peptidase A1 domain-containing protein</fullName>
    </recommendedName>
</protein>
<dbReference type="Pfam" id="PF00026">
    <property type="entry name" value="Asp"/>
    <property type="match status" value="1"/>
</dbReference>
<dbReference type="EMBL" id="CAXLJL010000234">
    <property type="protein sequence ID" value="CAL5134989.1"/>
    <property type="molecule type" value="Genomic_DNA"/>
</dbReference>
<proteinExistence type="inferred from homology"/>
<reference evidence="5" key="1">
    <citation type="submission" date="2024-06" db="EMBL/GenBank/DDBJ databases">
        <authorList>
            <person name="Liu X."/>
            <person name="Lenzi L."/>
            <person name="Haldenby T S."/>
            <person name="Uol C."/>
        </authorList>
    </citation>
    <scope>NUCLEOTIDE SEQUENCE</scope>
</reference>
<evidence type="ECO:0000259" key="4">
    <source>
        <dbReference type="PROSITE" id="PS51767"/>
    </source>
</evidence>
<name>A0AAV2TFQ6_CALDB</name>
<feature type="transmembrane region" description="Helical" evidence="3">
    <location>
        <begin position="6"/>
        <end position="27"/>
    </location>
</feature>
<evidence type="ECO:0000256" key="1">
    <source>
        <dbReference type="ARBA" id="ARBA00007447"/>
    </source>
</evidence>
<dbReference type="PANTHER" id="PTHR47966">
    <property type="entry name" value="BETA-SITE APP-CLEAVING ENZYME, ISOFORM A-RELATED"/>
    <property type="match status" value="1"/>
</dbReference>
<organism evidence="5 6">
    <name type="scientific">Calicophoron daubneyi</name>
    <name type="common">Rumen fluke</name>
    <name type="synonym">Paramphistomum daubneyi</name>
    <dbReference type="NCBI Taxonomy" id="300641"/>
    <lineage>
        <taxon>Eukaryota</taxon>
        <taxon>Metazoa</taxon>
        <taxon>Spiralia</taxon>
        <taxon>Lophotrochozoa</taxon>
        <taxon>Platyhelminthes</taxon>
        <taxon>Trematoda</taxon>
        <taxon>Digenea</taxon>
        <taxon>Plagiorchiida</taxon>
        <taxon>Pronocephalata</taxon>
        <taxon>Paramphistomoidea</taxon>
        <taxon>Paramphistomidae</taxon>
        <taxon>Calicophoron</taxon>
    </lineage>
</organism>
<dbReference type="InterPro" id="IPR021109">
    <property type="entry name" value="Peptidase_aspartic_dom_sf"/>
</dbReference>
<evidence type="ECO:0000313" key="5">
    <source>
        <dbReference type="EMBL" id="CAL5134989.1"/>
    </source>
</evidence>
<feature type="disulfide bond" evidence="2">
    <location>
        <begin position="285"/>
        <end position="322"/>
    </location>
</feature>
<dbReference type="SUPFAM" id="SSF50630">
    <property type="entry name" value="Acid proteases"/>
    <property type="match status" value="1"/>
</dbReference>
<gene>
    <name evidence="5" type="ORF">CDAUBV1_LOCUS9070</name>
</gene>
<dbReference type="InterPro" id="IPR001461">
    <property type="entry name" value="Aspartic_peptidase_A1"/>
</dbReference>
<comment type="caution">
    <text evidence="5">The sequence shown here is derived from an EMBL/GenBank/DDBJ whole genome shotgun (WGS) entry which is preliminary data.</text>
</comment>
<dbReference type="Gene3D" id="2.40.70.10">
    <property type="entry name" value="Acid Proteases"/>
    <property type="match status" value="2"/>
</dbReference>
<sequence>MQISRVVTGQVQIMTGLLPLGLILHILSWRGYNRGDRTISVPLTVGHDGISYGTVGIGTPPQYFKFFFDITGCETLIPSENCNPTQHPACAGHNRYSCNKSKTCMNLDEEFHSKALGGLAVCMTVRETFTFSSVMVKNVVFCEAKEIVAPRMIDASFDGIIGLGCRKAENELPLLLESLHEIGAIDHLIYSVFFKRNFSGGEFILGGINPDKYHGIMTFTEAADETEWKFYATGITLGMHTVRHDSFVALLNPGSHYLYGPKEDVDLIHASLGCDLLKTYCYVNCSTVEELPDLRIYVNDIQLVLRGEDYIRRLDNFSGPICMSTFVGKAKVQYWELGYPFLSSIYTVYDLEQNRIGLAQASTSAALASTRYLSELIPLESLFLVIYLFVFN</sequence>
<dbReference type="GO" id="GO:0006508">
    <property type="term" value="P:proteolysis"/>
    <property type="evidence" value="ECO:0007669"/>
    <property type="project" value="InterPro"/>
</dbReference>
<comment type="similarity">
    <text evidence="1">Belongs to the peptidase A1 family.</text>
</comment>
<evidence type="ECO:0000256" key="3">
    <source>
        <dbReference type="SAM" id="Phobius"/>
    </source>
</evidence>
<dbReference type="GO" id="GO:0004190">
    <property type="term" value="F:aspartic-type endopeptidase activity"/>
    <property type="evidence" value="ECO:0007669"/>
    <property type="project" value="InterPro"/>
</dbReference>
<feature type="disulfide bond" evidence="2">
    <location>
        <begin position="82"/>
        <end position="90"/>
    </location>
</feature>
<keyword evidence="3" id="KW-0472">Membrane</keyword>
<keyword evidence="3" id="KW-1133">Transmembrane helix</keyword>
<dbReference type="Proteomes" id="UP001497525">
    <property type="component" value="Unassembled WGS sequence"/>
</dbReference>
<keyword evidence="3" id="KW-0812">Transmembrane</keyword>
<evidence type="ECO:0000256" key="2">
    <source>
        <dbReference type="PIRSR" id="PIRSR601461-2"/>
    </source>
</evidence>
<accession>A0AAV2TFQ6</accession>
<keyword evidence="2" id="KW-1015">Disulfide bond</keyword>